<dbReference type="Gene3D" id="3.90.1150.180">
    <property type="match status" value="1"/>
</dbReference>
<dbReference type="AlphaFoldDB" id="A0AAJ1IG69"/>
<dbReference type="Gene3D" id="3.40.640.10">
    <property type="entry name" value="Type I PLP-dependent aspartate aminotransferase-like (Major domain)"/>
    <property type="match status" value="1"/>
</dbReference>
<reference evidence="11 12" key="1">
    <citation type="submission" date="2022-12" db="EMBL/GenBank/DDBJ databases">
        <title>Metagenome assembled genome from gulf of manar.</title>
        <authorList>
            <person name="Kohli P."/>
            <person name="Pk S."/>
            <person name="Venkata Ramana C."/>
            <person name="Sasikala C."/>
        </authorList>
    </citation>
    <scope>NUCLEOTIDE SEQUENCE [LARGE SCALE GENOMIC DNA]</scope>
    <source>
        <strain evidence="11">JB008</strain>
    </source>
</reference>
<dbReference type="Pfam" id="PF03841">
    <property type="entry name" value="SelA"/>
    <property type="match status" value="1"/>
</dbReference>
<protein>
    <recommendedName>
        <fullName evidence="8">L-seryl-tRNA(Sec) selenium transferase</fullName>
        <ecNumber evidence="8">2.9.1.1</ecNumber>
    </recommendedName>
    <alternativeName>
        <fullName evidence="8">Selenocysteine synthase</fullName>
        <shortName evidence="8">Sec synthase</shortName>
    </alternativeName>
    <alternativeName>
        <fullName evidence="8">Selenocysteinyl-tRNA(Sec) synthase</fullName>
    </alternativeName>
</protein>
<comment type="cofactor">
    <cofactor evidence="1 8 9">
        <name>pyridoxal 5'-phosphate</name>
        <dbReference type="ChEBI" id="CHEBI:597326"/>
    </cofactor>
</comment>
<sequence>MNNLEIRKIPQTEQILSNPRITIWYNRISRQLTSAAVHSAIEHSRSLILDGGSFDEDALYMNIEKLCARLYNRRIRPLINASGVILHTNMGRSPIEKEVWNSCEAVNTGYSSLELSLKTGKRGKRNGLVPFFLNTLTGAESSAVVNNNAAAVYLMLSTFAAGKQVIVSRGEQVQIGGGFRIPEILRLSGAELVEVGTTNITTLDDYLDAITENTALILKVHRSNFAVRGFTSEPTVRELSEIIPDHVLIAVDQGSGVLNENIAGEDKVKSLLGDGADIVTFSGDKILGGPQAGILAGKTELIKAVDQNPLIRTMRPGKTIYSLLETSLLLRLNSPNAWSRHAEFIDSGDVVKDKCKKLKRGLSTEKYKLISDRICLGGGSTPDQFFESWSIEIVSEKMKPQAIIDELRNAEIPIIGKINGDSAVLNPAVFTDDDQKYVKSVLKALEEKL</sequence>
<dbReference type="PANTHER" id="PTHR32328">
    <property type="entry name" value="L-SERYL-TRNA(SEC) SELENIUM TRANSFERASE"/>
    <property type="match status" value="1"/>
</dbReference>
<evidence type="ECO:0000256" key="5">
    <source>
        <dbReference type="ARBA" id="ARBA00022917"/>
    </source>
</evidence>
<dbReference type="Pfam" id="PF12390">
    <property type="entry name" value="Se-cys_synth_N"/>
    <property type="match status" value="1"/>
</dbReference>
<dbReference type="SUPFAM" id="SSF53383">
    <property type="entry name" value="PLP-dependent transferases"/>
    <property type="match status" value="1"/>
</dbReference>
<evidence type="ECO:0000256" key="2">
    <source>
        <dbReference type="ARBA" id="ARBA00022490"/>
    </source>
</evidence>
<comment type="catalytic activity">
    <reaction evidence="8">
        <text>L-seryl-tRNA(Sec) + selenophosphate + H(+) = L-selenocysteinyl-tRNA(Sec) + phosphate</text>
        <dbReference type="Rhea" id="RHEA:22728"/>
        <dbReference type="Rhea" id="RHEA-COMP:9742"/>
        <dbReference type="Rhea" id="RHEA-COMP:9743"/>
        <dbReference type="ChEBI" id="CHEBI:15378"/>
        <dbReference type="ChEBI" id="CHEBI:16144"/>
        <dbReference type="ChEBI" id="CHEBI:43474"/>
        <dbReference type="ChEBI" id="CHEBI:78533"/>
        <dbReference type="ChEBI" id="CHEBI:78573"/>
        <dbReference type="EC" id="2.9.1.1"/>
    </reaction>
</comment>
<keyword evidence="4 8" id="KW-0663">Pyridoxal phosphate</keyword>
<accession>A0AAJ1IG69</accession>
<evidence type="ECO:0000256" key="9">
    <source>
        <dbReference type="PIRSR" id="PIRSR618319-50"/>
    </source>
</evidence>
<evidence type="ECO:0000256" key="3">
    <source>
        <dbReference type="ARBA" id="ARBA00022679"/>
    </source>
</evidence>
<dbReference type="GO" id="GO:0005737">
    <property type="term" value="C:cytoplasm"/>
    <property type="evidence" value="ECO:0007669"/>
    <property type="project" value="UniProtKB-SubCell"/>
</dbReference>
<dbReference type="GO" id="GO:0001717">
    <property type="term" value="P:conversion of seryl-tRNAsec to selenocys-tRNAsec"/>
    <property type="evidence" value="ECO:0007669"/>
    <property type="project" value="UniProtKB-UniRule"/>
</dbReference>
<dbReference type="NCBIfam" id="TIGR00474">
    <property type="entry name" value="selA"/>
    <property type="match status" value="1"/>
</dbReference>
<keyword evidence="2 8" id="KW-0963">Cytoplasm</keyword>
<keyword evidence="5 8" id="KW-0648">Protein biosynthesis</keyword>
<dbReference type="EMBL" id="JAQQAL010000014">
    <property type="protein sequence ID" value="MDC7226601.1"/>
    <property type="molecule type" value="Genomic_DNA"/>
</dbReference>
<dbReference type="PANTHER" id="PTHR32328:SF0">
    <property type="entry name" value="L-SERYL-TRNA(SEC) SELENIUM TRANSFERASE"/>
    <property type="match status" value="1"/>
</dbReference>
<dbReference type="InterPro" id="IPR018319">
    <property type="entry name" value="SelA-like"/>
</dbReference>
<evidence type="ECO:0000256" key="7">
    <source>
        <dbReference type="ARBA" id="ARBA00044507"/>
    </source>
</evidence>
<dbReference type="GO" id="GO:0004125">
    <property type="term" value="F:L-seryl-tRNA(Sec) selenium transferase activity"/>
    <property type="evidence" value="ECO:0007669"/>
    <property type="project" value="UniProtKB-UniRule"/>
</dbReference>
<dbReference type="HAMAP" id="MF_00423">
    <property type="entry name" value="SelA"/>
    <property type="match status" value="1"/>
</dbReference>
<dbReference type="EC" id="2.9.1.1" evidence="8"/>
<dbReference type="InterPro" id="IPR015421">
    <property type="entry name" value="PyrdxlP-dep_Trfase_major"/>
</dbReference>
<dbReference type="GO" id="GO:0001514">
    <property type="term" value="P:selenocysteine incorporation"/>
    <property type="evidence" value="ECO:0007669"/>
    <property type="project" value="UniProtKB-UniRule"/>
</dbReference>
<comment type="pathway">
    <text evidence="8">Aminoacyl-tRNA biosynthesis; selenocysteinyl-tRNA(Sec) biosynthesis; selenocysteinyl-tRNA(Sec) from L-seryl-tRNA(Sec) (bacterial route): step 1/1.</text>
</comment>
<evidence type="ECO:0000256" key="1">
    <source>
        <dbReference type="ARBA" id="ARBA00001933"/>
    </source>
</evidence>
<evidence type="ECO:0000313" key="12">
    <source>
        <dbReference type="Proteomes" id="UP001221217"/>
    </source>
</evidence>
<feature type="modified residue" description="N6-(pyridoxal phosphate)lysine" evidence="8 9">
    <location>
        <position position="285"/>
    </location>
</feature>
<dbReference type="Proteomes" id="UP001221217">
    <property type="component" value="Unassembled WGS sequence"/>
</dbReference>
<evidence type="ECO:0000256" key="6">
    <source>
        <dbReference type="ARBA" id="ARBA00023266"/>
    </source>
</evidence>
<feature type="domain" description="L-seryl-tRNA selenium transferase N-terminal" evidence="10">
    <location>
        <begin position="7"/>
        <end position="42"/>
    </location>
</feature>
<comment type="similarity">
    <text evidence="7 8">Belongs to the SelA family.</text>
</comment>
<evidence type="ECO:0000313" key="11">
    <source>
        <dbReference type="EMBL" id="MDC7226601.1"/>
    </source>
</evidence>
<comment type="subcellular location">
    <subcellularLocation>
        <location evidence="8">Cytoplasm</location>
    </subcellularLocation>
</comment>
<keyword evidence="3 8" id="KW-0808">Transferase</keyword>
<proteinExistence type="inferred from homology"/>
<evidence type="ECO:0000259" key="10">
    <source>
        <dbReference type="Pfam" id="PF12390"/>
    </source>
</evidence>
<dbReference type="InterPro" id="IPR025862">
    <property type="entry name" value="SelA_trans_N_dom"/>
</dbReference>
<name>A0AAJ1IG69_9SPIO</name>
<keyword evidence="6 8" id="KW-0711">Selenium</keyword>
<comment type="caution">
    <text evidence="11">The sequence shown here is derived from an EMBL/GenBank/DDBJ whole genome shotgun (WGS) entry which is preliminary data.</text>
</comment>
<dbReference type="InterPro" id="IPR015424">
    <property type="entry name" value="PyrdxlP-dep_Trfase"/>
</dbReference>
<organism evidence="11 12">
    <name type="scientific">Candidatus Thalassospirochaeta sargassi</name>
    <dbReference type="NCBI Taxonomy" id="3119039"/>
    <lineage>
        <taxon>Bacteria</taxon>
        <taxon>Pseudomonadati</taxon>
        <taxon>Spirochaetota</taxon>
        <taxon>Spirochaetia</taxon>
        <taxon>Spirochaetales</taxon>
        <taxon>Spirochaetaceae</taxon>
        <taxon>Candidatus Thalassospirochaeta</taxon>
    </lineage>
</organism>
<gene>
    <name evidence="8 11" type="primary">selA</name>
    <name evidence="11" type="ORF">PQJ61_07530</name>
</gene>
<evidence type="ECO:0000256" key="4">
    <source>
        <dbReference type="ARBA" id="ARBA00022898"/>
    </source>
</evidence>
<evidence type="ECO:0000256" key="8">
    <source>
        <dbReference type="HAMAP-Rule" id="MF_00423"/>
    </source>
</evidence>
<dbReference type="InterPro" id="IPR004534">
    <property type="entry name" value="SelA_trans"/>
</dbReference>
<comment type="function">
    <text evidence="8">Converts seryl-tRNA(Sec) to selenocysteinyl-tRNA(Sec) required for selenoprotein biosynthesis.</text>
</comment>